<evidence type="ECO:0000259" key="2">
    <source>
        <dbReference type="SMART" id="SM00974"/>
    </source>
</evidence>
<dbReference type="EMBL" id="SZVO01000001">
    <property type="protein sequence ID" value="TKT94044.1"/>
    <property type="molecule type" value="Genomic_DNA"/>
</dbReference>
<comment type="caution">
    <text evidence="3">The sequence shown here is derived from an EMBL/GenBank/DDBJ whole genome shotgun (WGS) entry which is preliminary data.</text>
</comment>
<protein>
    <submittedName>
        <fullName evidence="3">GIY-YIG nuclease family protein</fullName>
    </submittedName>
</protein>
<dbReference type="SMART" id="SM00974">
    <property type="entry name" value="T5orf172"/>
    <property type="match status" value="1"/>
</dbReference>
<sequence>MDKKSILDEIFSNDPFGMLNAKPSIGYIRDDDDRLVASFNDVVAFYQKTNREPQQGGGIQEHTLYSRLKAIRENPEKSEKLKEYDKHGLLKFEKKELNSLDDIFKDDSLGLLGDSDSEGLFQLKHVPTQDERASADFVAKRRPCKDFAQYESKFKQVQKDLSESKRRLIEFREELLNTGEFYVHNGILLLLEHVDFEEDVLPYRSGSRLRKDGRTRIIFENGTESNMLYRSLYKSLLANGKAVSENSEKVNERFQEKFGAITDEDKEAGFIYILKSKSEKPEIAEIKNLYKIGYSKIPVEDRIKSASIEPTYLMADVRIVTVFKCYNMNPQKLELLLHKFFGSACLNVDVFDLKGQRHTPREWFIAPLYVIEQAIHLTISGKIIDFAYDSKRTLIISKNSIGQQGNDEL</sequence>
<evidence type="ECO:0000313" key="3">
    <source>
        <dbReference type="EMBL" id="TKT94044.1"/>
    </source>
</evidence>
<accession>A0A4U6DH75</accession>
<dbReference type="AlphaFoldDB" id="A0A4U6DH75"/>
<evidence type="ECO:0000313" key="4">
    <source>
        <dbReference type="Proteomes" id="UP000304900"/>
    </source>
</evidence>
<name>A0A4U6DH75_9BACT</name>
<keyword evidence="1" id="KW-0175">Coiled coil</keyword>
<organism evidence="3 4">
    <name type="scientific">Dyadobacter frigoris</name>
    <dbReference type="NCBI Taxonomy" id="2576211"/>
    <lineage>
        <taxon>Bacteria</taxon>
        <taxon>Pseudomonadati</taxon>
        <taxon>Bacteroidota</taxon>
        <taxon>Cytophagia</taxon>
        <taxon>Cytophagales</taxon>
        <taxon>Spirosomataceae</taxon>
        <taxon>Dyadobacter</taxon>
    </lineage>
</organism>
<keyword evidence="4" id="KW-1185">Reference proteome</keyword>
<dbReference type="RefSeq" id="WP_137338333.1">
    <property type="nucleotide sequence ID" value="NZ_SZVO01000001.1"/>
</dbReference>
<evidence type="ECO:0000256" key="1">
    <source>
        <dbReference type="SAM" id="Coils"/>
    </source>
</evidence>
<proteinExistence type="predicted"/>
<reference evidence="3 4" key="1">
    <citation type="submission" date="2019-05" db="EMBL/GenBank/DDBJ databases">
        <title>Dyadobacter AR-3-8 sp. nov., isolated from arctic soil.</title>
        <authorList>
            <person name="Chaudhary D.K."/>
        </authorList>
    </citation>
    <scope>NUCLEOTIDE SEQUENCE [LARGE SCALE GENOMIC DNA]</scope>
    <source>
        <strain evidence="3 4">AR-3-8</strain>
    </source>
</reference>
<feature type="coiled-coil region" evidence="1">
    <location>
        <begin position="147"/>
        <end position="174"/>
    </location>
</feature>
<dbReference type="OrthoDB" id="9814995at2"/>
<feature type="domain" description="Bacteriophage T5 Orf172 DNA-binding" evidence="2">
    <location>
        <begin position="284"/>
        <end position="378"/>
    </location>
</feature>
<dbReference type="Pfam" id="PF13455">
    <property type="entry name" value="MUG113"/>
    <property type="match status" value="1"/>
</dbReference>
<gene>
    <name evidence="3" type="ORF">FDK13_02210</name>
</gene>
<dbReference type="Proteomes" id="UP000304900">
    <property type="component" value="Unassembled WGS sequence"/>
</dbReference>
<dbReference type="InterPro" id="IPR018306">
    <property type="entry name" value="Phage_T5_Orf172_DNA-bd"/>
</dbReference>